<evidence type="ECO:0000313" key="1">
    <source>
        <dbReference type="EMBL" id="GAF97387.1"/>
    </source>
</evidence>
<dbReference type="InterPro" id="IPR046255">
    <property type="entry name" value="DUF6288"/>
</dbReference>
<proteinExistence type="predicted"/>
<protein>
    <recommendedName>
        <fullName evidence="2">Squalene cyclase C-terminal domain-containing protein</fullName>
    </recommendedName>
</protein>
<reference evidence="1" key="1">
    <citation type="journal article" date="2014" name="Front. Microbiol.">
        <title>High frequency of phylogenetically diverse reductive dehalogenase-homologous genes in deep subseafloor sedimentary metagenomes.</title>
        <authorList>
            <person name="Kawai M."/>
            <person name="Futagami T."/>
            <person name="Toyoda A."/>
            <person name="Takaki Y."/>
            <person name="Nishi S."/>
            <person name="Hori S."/>
            <person name="Arai W."/>
            <person name="Tsubouchi T."/>
            <person name="Morono Y."/>
            <person name="Uchiyama I."/>
            <person name="Ito T."/>
            <person name="Fujiyama A."/>
            <person name="Inagaki F."/>
            <person name="Takami H."/>
        </authorList>
    </citation>
    <scope>NUCLEOTIDE SEQUENCE</scope>
    <source>
        <strain evidence="1">Expedition CK06-06</strain>
    </source>
</reference>
<accession>X0UAK1</accession>
<name>X0UAK1_9ZZZZ</name>
<sequence length="222" mass="24334">GLNSPLLHKAQMANGGWGHRPANRPGGNGYGAINVITMQAKMAWALIQRCGLKVDATKYQAAHDFVARGTNDIGYVWYKDGGRNNPNYADMGRTGASAIAHYLSPVGGKKYRDFAKLNATCIGNNPKTFPDTHGSPLLGMGWTALGALPDPAMFRKLMDYNRWHFALAHCPDGTFYYQPNRDNNPQDYAANPRLCASAVTALILSVKHRRLQMTGAKLITRN</sequence>
<evidence type="ECO:0008006" key="2">
    <source>
        <dbReference type="Google" id="ProtNLM"/>
    </source>
</evidence>
<gene>
    <name evidence="1" type="ORF">S01H1_24670</name>
</gene>
<organism evidence="1">
    <name type="scientific">marine sediment metagenome</name>
    <dbReference type="NCBI Taxonomy" id="412755"/>
    <lineage>
        <taxon>unclassified sequences</taxon>
        <taxon>metagenomes</taxon>
        <taxon>ecological metagenomes</taxon>
    </lineage>
</organism>
<dbReference type="Pfam" id="PF19805">
    <property type="entry name" value="DUF6288"/>
    <property type="match status" value="1"/>
</dbReference>
<comment type="caution">
    <text evidence="1">The sequence shown here is derived from an EMBL/GenBank/DDBJ whole genome shotgun (WGS) entry which is preliminary data.</text>
</comment>
<dbReference type="EMBL" id="BARS01014842">
    <property type="protein sequence ID" value="GAF97387.1"/>
    <property type="molecule type" value="Genomic_DNA"/>
</dbReference>
<feature type="non-terminal residue" evidence="1">
    <location>
        <position position="1"/>
    </location>
</feature>
<dbReference type="AlphaFoldDB" id="X0UAK1"/>